<keyword evidence="1" id="KW-0540">Nuclease</keyword>
<dbReference type="Gene3D" id="3.40.50.1010">
    <property type="entry name" value="5'-nuclease"/>
    <property type="match status" value="1"/>
</dbReference>
<dbReference type="InterPro" id="IPR020046">
    <property type="entry name" value="5-3_exonucl_a-hlix_arch_N"/>
</dbReference>
<sequence length="319" mass="36454">MHPFKKQNILESQLGSNDNKLLIDFSQLVITAVTGSFKTEQEQSELTKFQVKAVVLGSLKDVLKKYKQKYPNVIICCDNASIPYYKRTISPFYKAHRSKSREDSKLNWEMIFSASKELIQDLKENFCYQVIDIPGLEADDIIGYLATKGNAGEYHSMIVSSDGDFTQLHSKYTKQYSFIHGKQIEPKTTAFGDMITKIIKGDKKDSVSPVKCPSDFYYNQNMGQSELNEQKRAPSIKQSELDLYIKAGSIPEVAKLLSTDLYERLNENVKLIDLSNIHKEQADKIENELLVIPKGNKSKMYQYLLSNKLTKLLESIQEF</sequence>
<dbReference type="GO" id="GO:0017108">
    <property type="term" value="F:5'-flap endonuclease activity"/>
    <property type="evidence" value="ECO:0007669"/>
    <property type="project" value="InterPro"/>
</dbReference>
<dbReference type="InterPro" id="IPR036279">
    <property type="entry name" value="5-3_exonuclease_C_sf"/>
</dbReference>
<dbReference type="Pfam" id="PF02739">
    <property type="entry name" value="5_3_exonuc_N"/>
    <property type="match status" value="1"/>
</dbReference>
<dbReference type="Gene3D" id="1.10.150.20">
    <property type="entry name" value="5' to 3' exonuclease, C-terminal subdomain"/>
    <property type="match status" value="1"/>
</dbReference>
<evidence type="ECO:0000313" key="4">
    <source>
        <dbReference type="EMBL" id="DAF95416.1"/>
    </source>
</evidence>
<accession>A0A8S5ULQ4</accession>
<dbReference type="PANTHER" id="PTHR42646:SF2">
    <property type="entry name" value="5'-3' EXONUCLEASE FAMILY PROTEIN"/>
    <property type="match status" value="1"/>
</dbReference>
<keyword evidence="2" id="KW-0378">Hydrolase</keyword>
<evidence type="ECO:0000256" key="2">
    <source>
        <dbReference type="ARBA" id="ARBA00022801"/>
    </source>
</evidence>
<dbReference type="Pfam" id="PF09293">
    <property type="entry name" value="RNaseH_C"/>
    <property type="match status" value="1"/>
</dbReference>
<dbReference type="InterPro" id="IPR029060">
    <property type="entry name" value="PIN-like_dom_sf"/>
</dbReference>
<name>A0A8S5ULQ4_9CAUD</name>
<dbReference type="PANTHER" id="PTHR42646">
    <property type="entry name" value="FLAP ENDONUCLEASE XNI"/>
    <property type="match status" value="1"/>
</dbReference>
<dbReference type="InterPro" id="IPR036276">
    <property type="entry name" value="T4_RNaseH_C"/>
</dbReference>
<dbReference type="EMBL" id="BK016109">
    <property type="protein sequence ID" value="DAF95416.1"/>
    <property type="molecule type" value="Genomic_DNA"/>
</dbReference>
<evidence type="ECO:0000256" key="1">
    <source>
        <dbReference type="ARBA" id="ARBA00022722"/>
    </source>
</evidence>
<dbReference type="GO" id="GO:0008409">
    <property type="term" value="F:5'-3' exonuclease activity"/>
    <property type="evidence" value="ECO:0007669"/>
    <property type="project" value="InterPro"/>
</dbReference>
<proteinExistence type="predicted"/>
<reference evidence="4" key="1">
    <citation type="journal article" date="2021" name="Proc. Natl. Acad. Sci. U.S.A.">
        <title>A Catalog of Tens of Thousands of Viruses from Human Metagenomes Reveals Hidden Associations with Chronic Diseases.</title>
        <authorList>
            <person name="Tisza M.J."/>
            <person name="Buck C.B."/>
        </authorList>
    </citation>
    <scope>NUCLEOTIDE SEQUENCE</scope>
    <source>
        <strain evidence="4">CtCo31</strain>
    </source>
</reference>
<dbReference type="SUPFAM" id="SSF47807">
    <property type="entry name" value="5' to 3' exonuclease, C-terminal subdomain"/>
    <property type="match status" value="1"/>
</dbReference>
<evidence type="ECO:0000259" key="3">
    <source>
        <dbReference type="SMART" id="SM00475"/>
    </source>
</evidence>
<organism evidence="4">
    <name type="scientific">Myoviridae sp. ctCo31</name>
    <dbReference type="NCBI Taxonomy" id="2825053"/>
    <lineage>
        <taxon>Viruses</taxon>
        <taxon>Duplodnaviria</taxon>
        <taxon>Heunggongvirae</taxon>
        <taxon>Uroviricota</taxon>
        <taxon>Caudoviricetes</taxon>
    </lineage>
</organism>
<feature type="domain" description="5'-3' exonuclease" evidence="3">
    <location>
        <begin position="19"/>
        <end position="280"/>
    </location>
</feature>
<dbReference type="SMART" id="SM00475">
    <property type="entry name" value="53EXOc"/>
    <property type="match status" value="1"/>
</dbReference>
<dbReference type="InterPro" id="IPR002421">
    <property type="entry name" value="5-3_exonuclease"/>
</dbReference>
<dbReference type="GO" id="GO:0033567">
    <property type="term" value="P:DNA replication, Okazaki fragment processing"/>
    <property type="evidence" value="ECO:0007669"/>
    <property type="project" value="InterPro"/>
</dbReference>
<dbReference type="GO" id="GO:0003677">
    <property type="term" value="F:DNA binding"/>
    <property type="evidence" value="ECO:0007669"/>
    <property type="project" value="InterPro"/>
</dbReference>
<protein>
    <submittedName>
        <fullName evidence="4">RnaseH</fullName>
    </submittedName>
</protein>
<dbReference type="SUPFAM" id="SSF88723">
    <property type="entry name" value="PIN domain-like"/>
    <property type="match status" value="1"/>
</dbReference>
<dbReference type="InterPro" id="IPR038969">
    <property type="entry name" value="FEN"/>
</dbReference>